<dbReference type="RefSeq" id="WP_346756825.1">
    <property type="nucleotide sequence ID" value="NZ_JAUJEB010000001.1"/>
</dbReference>
<feature type="domain" description="DinB-like" evidence="1">
    <location>
        <begin position="38"/>
        <end position="141"/>
    </location>
</feature>
<evidence type="ECO:0000259" key="1">
    <source>
        <dbReference type="Pfam" id="PF12867"/>
    </source>
</evidence>
<proteinExistence type="predicted"/>
<gene>
    <name evidence="2" type="ORF">QQ020_05505</name>
</gene>
<keyword evidence="3" id="KW-1185">Reference proteome</keyword>
<organism evidence="2 3">
    <name type="scientific">Agaribacillus aureus</name>
    <dbReference type="NCBI Taxonomy" id="3051825"/>
    <lineage>
        <taxon>Bacteria</taxon>
        <taxon>Pseudomonadati</taxon>
        <taxon>Bacteroidota</taxon>
        <taxon>Cytophagia</taxon>
        <taxon>Cytophagales</taxon>
        <taxon>Splendidivirgaceae</taxon>
        <taxon>Agaribacillus</taxon>
    </lineage>
</organism>
<protein>
    <submittedName>
        <fullName evidence="2">DinB family protein</fullName>
    </submittedName>
</protein>
<sequence length="163" mass="19287">MDKDLKEILWKQFGASIDMLENAITLCPNEMWDTDTKFWYNAYHCLFYLDYYLTLEPDTFSPPSPFTLSEFDPSGAMPDRTYSKEELISYLQANRNKCRVLISTLTQEILNKRWADGYRNYSMLEMLLYNMRHVQHHAAQLNLLLRQGINDAPKWVSQTKIDL</sequence>
<dbReference type="Pfam" id="PF12867">
    <property type="entry name" value="DinB_2"/>
    <property type="match status" value="1"/>
</dbReference>
<dbReference type="SUPFAM" id="SSF109854">
    <property type="entry name" value="DinB/YfiT-like putative metalloenzymes"/>
    <property type="match status" value="1"/>
</dbReference>
<comment type="caution">
    <text evidence="2">The sequence shown here is derived from an EMBL/GenBank/DDBJ whole genome shotgun (WGS) entry which is preliminary data.</text>
</comment>
<dbReference type="EMBL" id="JAUJEB010000001">
    <property type="protein sequence ID" value="MDN5211492.1"/>
    <property type="molecule type" value="Genomic_DNA"/>
</dbReference>
<dbReference type="InterPro" id="IPR034660">
    <property type="entry name" value="DinB/YfiT-like"/>
</dbReference>
<name>A0ABT8L170_9BACT</name>
<evidence type="ECO:0000313" key="3">
    <source>
        <dbReference type="Proteomes" id="UP001172083"/>
    </source>
</evidence>
<dbReference type="InterPro" id="IPR024775">
    <property type="entry name" value="DinB-like"/>
</dbReference>
<dbReference type="Proteomes" id="UP001172083">
    <property type="component" value="Unassembled WGS sequence"/>
</dbReference>
<reference evidence="2" key="1">
    <citation type="submission" date="2023-06" db="EMBL/GenBank/DDBJ databases">
        <title>Genomic of Agaribacillus aureum.</title>
        <authorList>
            <person name="Wang G."/>
        </authorList>
    </citation>
    <scope>NUCLEOTIDE SEQUENCE</scope>
    <source>
        <strain evidence="2">BMA12</strain>
    </source>
</reference>
<evidence type="ECO:0000313" key="2">
    <source>
        <dbReference type="EMBL" id="MDN5211492.1"/>
    </source>
</evidence>
<dbReference type="Gene3D" id="1.20.120.450">
    <property type="entry name" value="dinb family like domain"/>
    <property type="match status" value="1"/>
</dbReference>
<accession>A0ABT8L170</accession>